<feature type="domain" description="NAD(P)-binding" evidence="1">
    <location>
        <begin position="7"/>
        <end position="200"/>
    </location>
</feature>
<dbReference type="OrthoDB" id="3763081at2"/>
<keyword evidence="3" id="KW-1185">Reference proteome</keyword>
<dbReference type="PATRIC" id="fig|1678637.3.peg.2469"/>
<dbReference type="Pfam" id="PF13460">
    <property type="entry name" value="NAD_binding_10"/>
    <property type="match status" value="1"/>
</dbReference>
<reference evidence="3" key="1">
    <citation type="submission" date="2015-07" db="EMBL/GenBank/DDBJ databases">
        <title>Draft genome sequence of Streptomyces sp. CMAA 1322, a bacterium isolated from Caatinga biome, from dry forest semiarid of Brazil.</title>
        <authorList>
            <person name="Santos S.N."/>
            <person name="Gacesa R."/>
            <person name="Taketani R.G."/>
            <person name="Long P.F."/>
            <person name="Melo I.S."/>
        </authorList>
    </citation>
    <scope>NUCLEOTIDE SEQUENCE [LARGE SCALE GENOMIC DNA]</scope>
    <source>
        <strain evidence="3">CMAA 1322</strain>
    </source>
</reference>
<organism evidence="2 3">
    <name type="scientific">Streptomyces caatingaensis</name>
    <dbReference type="NCBI Taxonomy" id="1678637"/>
    <lineage>
        <taxon>Bacteria</taxon>
        <taxon>Bacillati</taxon>
        <taxon>Actinomycetota</taxon>
        <taxon>Actinomycetes</taxon>
        <taxon>Kitasatosporales</taxon>
        <taxon>Streptomycetaceae</taxon>
        <taxon>Streptomyces</taxon>
    </lineage>
</organism>
<dbReference type="AlphaFoldDB" id="A0A0K9XGI9"/>
<comment type="caution">
    <text evidence="2">The sequence shown here is derived from an EMBL/GenBank/DDBJ whole genome shotgun (WGS) entry which is preliminary data.</text>
</comment>
<dbReference type="Proteomes" id="UP000037288">
    <property type="component" value="Unassembled WGS sequence"/>
</dbReference>
<dbReference type="RefSeq" id="WP_049716016.1">
    <property type="nucleotide sequence ID" value="NZ_LFXA01000007.1"/>
</dbReference>
<proteinExistence type="predicted"/>
<dbReference type="GO" id="GO:0042602">
    <property type="term" value="F:riboflavin reductase (NADPH) activity"/>
    <property type="evidence" value="ECO:0007669"/>
    <property type="project" value="TreeGrafter"/>
</dbReference>
<evidence type="ECO:0000313" key="3">
    <source>
        <dbReference type="Proteomes" id="UP000037288"/>
    </source>
</evidence>
<protein>
    <submittedName>
        <fullName evidence="2">NADH-flavin reductase</fullName>
    </submittedName>
</protein>
<dbReference type="SUPFAM" id="SSF51735">
    <property type="entry name" value="NAD(P)-binding Rossmann-fold domains"/>
    <property type="match status" value="1"/>
</dbReference>
<dbReference type="InterPro" id="IPR016040">
    <property type="entry name" value="NAD(P)-bd_dom"/>
</dbReference>
<dbReference type="EMBL" id="LFXA01000007">
    <property type="protein sequence ID" value="KNB52166.1"/>
    <property type="molecule type" value="Genomic_DNA"/>
</dbReference>
<dbReference type="Gene3D" id="3.40.50.720">
    <property type="entry name" value="NAD(P)-binding Rossmann-like Domain"/>
    <property type="match status" value="1"/>
</dbReference>
<name>A0A0K9XGI9_9ACTN</name>
<dbReference type="PANTHER" id="PTHR43355:SF2">
    <property type="entry name" value="FLAVIN REDUCTASE (NADPH)"/>
    <property type="match status" value="1"/>
</dbReference>
<gene>
    <name evidence="2" type="ORF">AC230_11425</name>
</gene>
<dbReference type="PANTHER" id="PTHR43355">
    <property type="entry name" value="FLAVIN REDUCTASE (NADPH)"/>
    <property type="match status" value="1"/>
</dbReference>
<evidence type="ECO:0000313" key="2">
    <source>
        <dbReference type="EMBL" id="KNB52166.1"/>
    </source>
</evidence>
<dbReference type="InterPro" id="IPR036291">
    <property type="entry name" value="NAD(P)-bd_dom_sf"/>
</dbReference>
<dbReference type="GO" id="GO:0004074">
    <property type="term" value="F:biliverdin reductase [NAD(P)H] activity"/>
    <property type="evidence" value="ECO:0007669"/>
    <property type="project" value="TreeGrafter"/>
</dbReference>
<evidence type="ECO:0000259" key="1">
    <source>
        <dbReference type="Pfam" id="PF13460"/>
    </source>
</evidence>
<dbReference type="STRING" id="1678637.AC230_11425"/>
<sequence>MRLTVFGATGGTGRLVVEQALDGGHEVRAVVRDPARLSVAHPALDVVAADLAAPASLKPALDGSDAVVSALGPRGRKDTSGICHNGTRSILTAMRDTGVRRIVVVSAQPALRSGAGEPFWFRHTVTALVRAVYRTTYDDMERMERLLAGSDADWTVVRPPYLTDKPGTGRYRTALEKNITGSSLPRADLATALLAAVEDPALVRHAVGVTGG</sequence>
<dbReference type="InterPro" id="IPR051606">
    <property type="entry name" value="Polyketide_Oxido-like"/>
</dbReference>
<accession>A0A0K9XGI9</accession>